<organism evidence="1 2">
    <name type="scientific">Seminavis robusta</name>
    <dbReference type="NCBI Taxonomy" id="568900"/>
    <lineage>
        <taxon>Eukaryota</taxon>
        <taxon>Sar</taxon>
        <taxon>Stramenopiles</taxon>
        <taxon>Ochrophyta</taxon>
        <taxon>Bacillariophyta</taxon>
        <taxon>Bacillariophyceae</taxon>
        <taxon>Bacillariophycidae</taxon>
        <taxon>Naviculales</taxon>
        <taxon>Naviculaceae</taxon>
        <taxon>Seminavis</taxon>
    </lineage>
</organism>
<dbReference type="AlphaFoldDB" id="A0A9N8H3G0"/>
<dbReference type="Proteomes" id="UP001153069">
    <property type="component" value="Unassembled WGS sequence"/>
</dbReference>
<comment type="caution">
    <text evidence="1">The sequence shown here is derived from an EMBL/GenBank/DDBJ whole genome shotgun (WGS) entry which is preliminary data.</text>
</comment>
<evidence type="ECO:0000313" key="1">
    <source>
        <dbReference type="EMBL" id="CAB9498447.1"/>
    </source>
</evidence>
<keyword evidence="2" id="KW-1185">Reference proteome</keyword>
<reference evidence="1" key="1">
    <citation type="submission" date="2020-06" db="EMBL/GenBank/DDBJ databases">
        <authorList>
            <consortium name="Plant Systems Biology data submission"/>
        </authorList>
    </citation>
    <scope>NUCLEOTIDE SEQUENCE</scope>
    <source>
        <strain evidence="1">D6</strain>
    </source>
</reference>
<proteinExistence type="predicted"/>
<protein>
    <submittedName>
        <fullName evidence="1">Uncharacterized protein</fullName>
    </submittedName>
</protein>
<sequence length="500" mass="56197">MFFKRNPSICDQGSTNNKIDAALLLPQPDQEDVQEEYEDEDNVDFTPFLTQADTECHSTPQDDDTVDSNDSCIHDEGVLNCYFHVTHAFATKRSYVKKMRNPVFAQPKGTAHRHVRNIACTKTPEQRRCVTDLYMTDWRTNRGEKAAADHLEKEYCQYPKWNWNYYCTGEVGCYPTNCPNESFNRHGIKSICEHTKNASLGTFLVQTIPALLRDDAFARSDPCTIEIPRSASVLAVAVAGYYREGLDIIPLGRDGDDRPSSWIANLHHKIGVPLDERRRLLIAASLDGDTRPFMKSLTHRLGKPPLQDSIADAMVSATVSVCHLSWKDGNIVGDCEECVKHLGYNCPAAIYLRSRHGLLDDTVENLRKTNANRNGTVVKSDARGSTKGMYTSGLSRTGSKRRCLPKMLNTFESYLGTLTRTQLVRVLEYLRLHPKGKTVADFVRKKTHAELLEVLIAFFDNPTAFRTMRDNSSGEKTSYEIVKSLACKVKSASKENNGAL</sequence>
<name>A0A9N8H3G0_9STRA</name>
<accession>A0A9N8H3G0</accession>
<evidence type="ECO:0000313" key="2">
    <source>
        <dbReference type="Proteomes" id="UP001153069"/>
    </source>
</evidence>
<dbReference type="EMBL" id="CAICTM010000038">
    <property type="protein sequence ID" value="CAB9498447.1"/>
    <property type="molecule type" value="Genomic_DNA"/>
</dbReference>
<gene>
    <name evidence="1" type="ORF">SEMRO_38_G023780.1</name>
</gene>